<dbReference type="RefSeq" id="YP_009021801.1">
    <property type="nucleotide sequence ID" value="NC_023865.1"/>
</dbReference>
<dbReference type="SUPFAM" id="SSF69796">
    <property type="entry name" value="Thymidylate synthase-complementing protein Thy1"/>
    <property type="match status" value="1"/>
</dbReference>
<dbReference type="GO" id="GO:0050797">
    <property type="term" value="F:thymidylate synthase (FAD) activity"/>
    <property type="evidence" value="ECO:0007669"/>
    <property type="project" value="InterPro"/>
</dbReference>
<dbReference type="InterPro" id="IPR003669">
    <property type="entry name" value="Thymidylate_synthase_ThyX"/>
</dbReference>
<dbReference type="InterPro" id="IPR036098">
    <property type="entry name" value="Thymidylate_synthase_ThyX_sf"/>
</dbReference>
<organism evidence="1 2">
    <name type="scientific">Pectobacterium phage PM1</name>
    <dbReference type="NCBI Taxonomy" id="1399915"/>
    <lineage>
        <taxon>Viruses</taxon>
        <taxon>Duplodnaviria</taxon>
        <taxon>Heunggongvirae</taxon>
        <taxon>Uroviricota</taxon>
        <taxon>Caudoviricetes</taxon>
        <taxon>Chaseviridae</taxon>
        <taxon>Cleopatravirinae</taxon>
        <taxon>Suwonvirus</taxon>
        <taxon>Suwonvirus PM1</taxon>
    </lineage>
</organism>
<evidence type="ECO:0000313" key="2">
    <source>
        <dbReference type="Proteomes" id="UP000019701"/>
    </source>
</evidence>
<dbReference type="GO" id="GO:0004799">
    <property type="term" value="F:thymidylate synthase activity"/>
    <property type="evidence" value="ECO:0007669"/>
    <property type="project" value="TreeGrafter"/>
</dbReference>
<accession>X2CSW5</accession>
<dbReference type="CDD" id="cd20175">
    <property type="entry name" value="ThyX"/>
    <property type="match status" value="1"/>
</dbReference>
<dbReference type="GO" id="GO:0070402">
    <property type="term" value="F:NADPH binding"/>
    <property type="evidence" value="ECO:0007669"/>
    <property type="project" value="TreeGrafter"/>
</dbReference>
<sequence>MSNQINIELIDHMGNDLTTVNAARVSYGAWSTNFGDRDAALVEFLAEHKHVTPFRHAQITLRCKGPIFLVRQLGKHQTGFSWNELSRRYKDGDAIEVECYVPEIVLGRPSNLMKETAQPLPDSDCENAQEFITRVNNQAIANYEILLRNGVAPEQARMVLPQSMLTEWIWTGSLFGWASLYRQRSKLNAQLEARIFSEKLDAIMSELFPICWKALIK</sequence>
<evidence type="ECO:0000313" key="1">
    <source>
        <dbReference type="EMBL" id="AGV99240.1"/>
    </source>
</evidence>
<dbReference type="Gene3D" id="3.30.1360.170">
    <property type="match status" value="1"/>
</dbReference>
<dbReference type="PANTHER" id="PTHR34934:SF1">
    <property type="entry name" value="FLAVIN-DEPENDENT THYMIDYLATE SYNTHASE"/>
    <property type="match status" value="1"/>
</dbReference>
<keyword evidence="2" id="KW-1185">Reference proteome</keyword>
<dbReference type="KEGG" id="vg:18938752"/>
<name>X2CSW5_9CAUD</name>
<dbReference type="GO" id="GO:0006231">
    <property type="term" value="P:dTMP biosynthetic process"/>
    <property type="evidence" value="ECO:0007669"/>
    <property type="project" value="InterPro"/>
</dbReference>
<dbReference type="Pfam" id="PF02511">
    <property type="entry name" value="Thy1"/>
    <property type="match status" value="1"/>
</dbReference>
<dbReference type="NCBIfam" id="TIGR02170">
    <property type="entry name" value="thyX"/>
    <property type="match status" value="1"/>
</dbReference>
<protein>
    <submittedName>
        <fullName evidence="1">Thymidylate synthase</fullName>
    </submittedName>
</protein>
<dbReference type="PROSITE" id="PS51331">
    <property type="entry name" value="THYX"/>
    <property type="match status" value="1"/>
</dbReference>
<reference evidence="1 2" key="1">
    <citation type="journal article" date="2014" name="Arch. Virol.">
        <title>Complete genome sequence of the Pectobacterium carotovorum subsp. carotovorum virulent bacteriophage PM1.</title>
        <authorList>
            <person name="Lim J.A."/>
            <person name="Shin H."/>
            <person name="Lee D.H."/>
            <person name="Han S.W."/>
            <person name="Lee J.H."/>
            <person name="Ryu S."/>
            <person name="Heu S."/>
        </authorList>
    </citation>
    <scope>NUCLEOTIDE SEQUENCE [LARGE SCALE GENOMIC DNA]</scope>
</reference>
<dbReference type="EMBL" id="KF534715">
    <property type="protein sequence ID" value="AGV99240.1"/>
    <property type="molecule type" value="Genomic_DNA"/>
</dbReference>
<dbReference type="GO" id="GO:0050660">
    <property type="term" value="F:flavin adenine dinucleotide binding"/>
    <property type="evidence" value="ECO:0007669"/>
    <property type="project" value="InterPro"/>
</dbReference>
<dbReference type="OrthoDB" id="8223at10239"/>
<proteinExistence type="predicted"/>
<dbReference type="GeneID" id="18938752"/>
<dbReference type="Proteomes" id="UP000019701">
    <property type="component" value="Segment"/>
</dbReference>
<dbReference type="PANTHER" id="PTHR34934">
    <property type="entry name" value="FLAVIN-DEPENDENT THYMIDYLATE SYNTHASE"/>
    <property type="match status" value="1"/>
</dbReference>
<gene>
    <name evidence="1" type="ORF">PM1_024</name>
</gene>